<dbReference type="EMBL" id="CP053084">
    <property type="protein sequence ID" value="QJR28248.1"/>
    <property type="molecule type" value="Genomic_DNA"/>
</dbReference>
<keyword evidence="2" id="KW-1185">Reference proteome</keyword>
<accession>A0ABX6N1Z1</accession>
<evidence type="ECO:0008006" key="3">
    <source>
        <dbReference type="Google" id="ProtNLM"/>
    </source>
</evidence>
<dbReference type="Proteomes" id="UP000501130">
    <property type="component" value="Chromosome"/>
</dbReference>
<gene>
    <name evidence="1" type="ORF">HKT17_00265</name>
</gene>
<sequence length="334" mass="36439">MRILRFALYALSAIVLLGLGALVFLLKSYPAAELPESLKPSPAGSVRTLFLGTSSMAWTDGQSTWLVDGFFSRQPLSEVAFTRLKVDETQVGAVAAEMFKRLDMPSALSGIVVAHSHYDHSLDAPFLAKQYGARVVGSESTLQIAKGQDVPTTQIDAFTGSGRVKLGEFDIQLIQSAHAPTGFTGGFNTKPVFLPAHALQFKEGISFSFVVSHPGLGPGPFALIQPSAGYVEGQNKDIAVEHVFLGMGGLGKLSDAYIENYWREMVVGTGAKHVYLIHWDDFTQPLMKKGQLVGLKPMPKLLDDFPRSLELLKMFSERDGVTLHVLDAWQMVHF</sequence>
<protein>
    <recommendedName>
        <fullName evidence="3">MBL fold metallo-hydrolase</fullName>
    </recommendedName>
</protein>
<proteinExistence type="predicted"/>
<reference evidence="1 2" key="1">
    <citation type="submission" date="2020-05" db="EMBL/GenBank/DDBJ databases">
        <title>Compete genome of Limnobacter sp. SAORIC-580.</title>
        <authorList>
            <person name="Song J."/>
            <person name="Cho J.-C."/>
        </authorList>
    </citation>
    <scope>NUCLEOTIDE SEQUENCE [LARGE SCALE GENOMIC DNA]</scope>
    <source>
        <strain evidence="1 2">SAORIC-580</strain>
    </source>
</reference>
<dbReference type="RefSeq" id="WP_171096924.1">
    <property type="nucleotide sequence ID" value="NZ_CP053084.1"/>
</dbReference>
<name>A0ABX6N1Z1_9BURK</name>
<evidence type="ECO:0000313" key="1">
    <source>
        <dbReference type="EMBL" id="QJR28248.1"/>
    </source>
</evidence>
<dbReference type="Gene3D" id="3.60.15.10">
    <property type="entry name" value="Ribonuclease Z/Hydroxyacylglutathione hydrolase-like"/>
    <property type="match status" value="1"/>
</dbReference>
<dbReference type="InterPro" id="IPR036866">
    <property type="entry name" value="RibonucZ/Hydroxyglut_hydro"/>
</dbReference>
<dbReference type="SUPFAM" id="SSF56281">
    <property type="entry name" value="Metallo-hydrolase/oxidoreductase"/>
    <property type="match status" value="1"/>
</dbReference>
<organism evidence="1 2">
    <name type="scientific">Limnobacter profundi</name>
    <dbReference type="NCBI Taxonomy" id="2732163"/>
    <lineage>
        <taxon>Bacteria</taxon>
        <taxon>Pseudomonadati</taxon>
        <taxon>Pseudomonadota</taxon>
        <taxon>Betaproteobacteria</taxon>
        <taxon>Burkholderiales</taxon>
        <taxon>Burkholderiaceae</taxon>
        <taxon>Limnobacter</taxon>
    </lineage>
</organism>
<evidence type="ECO:0000313" key="2">
    <source>
        <dbReference type="Proteomes" id="UP000501130"/>
    </source>
</evidence>